<protein>
    <submittedName>
        <fullName evidence="1">HS12B-like protein</fullName>
    </submittedName>
</protein>
<accession>A0ABY7GAT9</accession>
<proteinExistence type="predicted"/>
<dbReference type="Gene3D" id="3.90.640.10">
    <property type="entry name" value="Actin, Chain A, domain 4"/>
    <property type="match status" value="1"/>
</dbReference>
<dbReference type="PANTHER" id="PTHR14187:SF5">
    <property type="entry name" value="HEAT SHOCK 70 KDA PROTEIN 12A"/>
    <property type="match status" value="1"/>
</dbReference>
<gene>
    <name evidence="1" type="ORF">MAR_034075</name>
</gene>
<dbReference type="Proteomes" id="UP001164746">
    <property type="component" value="Chromosome 17"/>
</dbReference>
<dbReference type="InterPro" id="IPR043129">
    <property type="entry name" value="ATPase_NBD"/>
</dbReference>
<keyword evidence="2" id="KW-1185">Reference proteome</keyword>
<dbReference type="Gene3D" id="3.30.420.40">
    <property type="match status" value="3"/>
</dbReference>
<reference evidence="1" key="1">
    <citation type="submission" date="2022-11" db="EMBL/GenBank/DDBJ databases">
        <title>Centuries of genome instability and evolution in soft-shell clam transmissible cancer (bioRxiv).</title>
        <authorList>
            <person name="Hart S.F.M."/>
            <person name="Yonemitsu M.A."/>
            <person name="Giersch R.M."/>
            <person name="Beal B.F."/>
            <person name="Arriagada G."/>
            <person name="Davis B.W."/>
            <person name="Ostrander E.A."/>
            <person name="Goff S.P."/>
            <person name="Metzger M.J."/>
        </authorList>
    </citation>
    <scope>NUCLEOTIDE SEQUENCE</scope>
    <source>
        <strain evidence="1">MELC-2E11</strain>
        <tissue evidence="1">Siphon/mantle</tissue>
    </source>
</reference>
<dbReference type="PANTHER" id="PTHR14187">
    <property type="entry name" value="ALPHA KINASE/ELONGATION FACTOR 2 KINASE"/>
    <property type="match status" value="1"/>
</dbReference>
<dbReference type="SUPFAM" id="SSF53067">
    <property type="entry name" value="Actin-like ATPase domain"/>
    <property type="match status" value="1"/>
</dbReference>
<organism evidence="1 2">
    <name type="scientific">Mya arenaria</name>
    <name type="common">Soft-shell clam</name>
    <dbReference type="NCBI Taxonomy" id="6604"/>
    <lineage>
        <taxon>Eukaryota</taxon>
        <taxon>Metazoa</taxon>
        <taxon>Spiralia</taxon>
        <taxon>Lophotrochozoa</taxon>
        <taxon>Mollusca</taxon>
        <taxon>Bivalvia</taxon>
        <taxon>Autobranchia</taxon>
        <taxon>Heteroconchia</taxon>
        <taxon>Euheterodonta</taxon>
        <taxon>Imparidentia</taxon>
        <taxon>Neoheterodontei</taxon>
        <taxon>Myida</taxon>
        <taxon>Myoidea</taxon>
        <taxon>Myidae</taxon>
        <taxon>Mya</taxon>
    </lineage>
</organism>
<name>A0ABY7GAT9_MYAAR</name>
<evidence type="ECO:0000313" key="2">
    <source>
        <dbReference type="Proteomes" id="UP001164746"/>
    </source>
</evidence>
<evidence type="ECO:0000313" key="1">
    <source>
        <dbReference type="EMBL" id="WAR31533.1"/>
    </source>
</evidence>
<sequence length="520" mass="57543">MVNQHIFSNSDFIKYLLCGRKLGPGPYCASFAPSTSFLSVPSFSESGPPAASEGNSSWKFITLFVCPDDCGVVAGCCCEDGCGLPEPFSSFSLLPHPAPEANNCNNYIASSPIVSATMSLLVASIDFGTTFSGWAYSYKYDYETNKNNIHTKNWQGSSHISQKAPTVVLIKPDGKTLHSFGYEAESKYADLAETGDHKDWYYFRRFKMLLFDEKGIKGKVLIEETGGKKLKAIDAGIEKRKLTLALEPEAASLYCRHLPIDKNVGHSDARLHKFPEGTKYMVLDAGGGTVDITVHEIVSENTVRELHKASGGAWGGIKVDEDFEKLLDELMGPGTVEDLKRESMEEYLDLTQEFEIKKREIDPDSENQVSIRIPSIFRQFAKTKNRKSLSELIADSKYSGKVCISRDKLRLDKDIALSLFHKGSSLKIDSVVGPIPFKPVERDQTYILEQMYASTNPNAKLVTDQGCRFIGAMSFPVDPKLFDKGAINTTCYKFGGTEIEVTVRNKVTGELFTSTVDFLG</sequence>
<dbReference type="EMBL" id="CP111028">
    <property type="protein sequence ID" value="WAR31533.1"/>
    <property type="molecule type" value="Genomic_DNA"/>
</dbReference>